<dbReference type="SMART" id="SM00822">
    <property type="entry name" value="PKS_KR"/>
    <property type="match status" value="1"/>
</dbReference>
<dbReference type="PANTHER" id="PTHR42760">
    <property type="entry name" value="SHORT-CHAIN DEHYDROGENASES/REDUCTASES FAMILY MEMBER"/>
    <property type="match status" value="1"/>
</dbReference>
<dbReference type="CDD" id="cd05233">
    <property type="entry name" value="SDR_c"/>
    <property type="match status" value="1"/>
</dbReference>
<accession>A0A7Y9I568</accession>
<proteinExistence type="inferred from homology"/>
<evidence type="ECO:0000256" key="2">
    <source>
        <dbReference type="ARBA" id="ARBA00023002"/>
    </source>
</evidence>
<dbReference type="Pfam" id="PF13561">
    <property type="entry name" value="adh_short_C2"/>
    <property type="match status" value="1"/>
</dbReference>
<dbReference type="FunFam" id="3.40.50.720:FF:000084">
    <property type="entry name" value="Short-chain dehydrogenase reductase"/>
    <property type="match status" value="1"/>
</dbReference>
<comment type="similarity">
    <text evidence="1">Belongs to the short-chain dehydrogenases/reductases (SDR) family.</text>
</comment>
<protein>
    <submittedName>
        <fullName evidence="4">NAD(P)-dependent dehydrogenase (Short-subunit alcohol dehydrogenase family)</fullName>
    </submittedName>
</protein>
<dbReference type="Gene3D" id="3.40.50.720">
    <property type="entry name" value="NAD(P)-binding Rossmann-like Domain"/>
    <property type="match status" value="1"/>
</dbReference>
<dbReference type="PANTHER" id="PTHR42760:SF132">
    <property type="entry name" value="SHORT-CHAIN DEHYDROGENASE_REDUCTASE FAMILY PROTEIN"/>
    <property type="match status" value="1"/>
</dbReference>
<evidence type="ECO:0000259" key="3">
    <source>
        <dbReference type="SMART" id="SM00822"/>
    </source>
</evidence>
<dbReference type="PRINTS" id="PR00081">
    <property type="entry name" value="GDHRDH"/>
</dbReference>
<dbReference type="Proteomes" id="UP000569914">
    <property type="component" value="Unassembled WGS sequence"/>
</dbReference>
<dbReference type="InterPro" id="IPR057326">
    <property type="entry name" value="KR_dom"/>
</dbReference>
<dbReference type="RefSeq" id="WP_179749997.1">
    <property type="nucleotide sequence ID" value="NZ_JACCBU010000001.1"/>
</dbReference>
<dbReference type="InterPro" id="IPR002347">
    <property type="entry name" value="SDR_fam"/>
</dbReference>
<evidence type="ECO:0000313" key="5">
    <source>
        <dbReference type="Proteomes" id="UP000569914"/>
    </source>
</evidence>
<evidence type="ECO:0000256" key="1">
    <source>
        <dbReference type="ARBA" id="ARBA00006484"/>
    </source>
</evidence>
<dbReference type="InterPro" id="IPR036291">
    <property type="entry name" value="NAD(P)-bd_dom_sf"/>
</dbReference>
<comment type="caution">
    <text evidence="4">The sequence shown here is derived from an EMBL/GenBank/DDBJ whole genome shotgun (WGS) entry which is preliminary data.</text>
</comment>
<keyword evidence="5" id="KW-1185">Reference proteome</keyword>
<dbReference type="PRINTS" id="PR00080">
    <property type="entry name" value="SDRFAMILY"/>
</dbReference>
<keyword evidence="2" id="KW-0560">Oxidoreductase</keyword>
<gene>
    <name evidence="4" type="ORF">BKA15_001823</name>
</gene>
<organism evidence="4 5">
    <name type="scientific">Microlunatus parietis</name>
    <dbReference type="NCBI Taxonomy" id="682979"/>
    <lineage>
        <taxon>Bacteria</taxon>
        <taxon>Bacillati</taxon>
        <taxon>Actinomycetota</taxon>
        <taxon>Actinomycetes</taxon>
        <taxon>Propionibacteriales</taxon>
        <taxon>Propionibacteriaceae</taxon>
        <taxon>Microlunatus</taxon>
    </lineage>
</organism>
<dbReference type="EMBL" id="JACCBU010000001">
    <property type="protein sequence ID" value="NYE70494.1"/>
    <property type="molecule type" value="Genomic_DNA"/>
</dbReference>
<dbReference type="GO" id="GO:0016616">
    <property type="term" value="F:oxidoreductase activity, acting on the CH-OH group of donors, NAD or NADP as acceptor"/>
    <property type="evidence" value="ECO:0007669"/>
    <property type="project" value="TreeGrafter"/>
</dbReference>
<feature type="domain" description="Ketoreductase" evidence="3">
    <location>
        <begin position="12"/>
        <end position="196"/>
    </location>
</feature>
<sequence>MSSTSANDFTGRVALVTGGSSGIGRGAAVELARRGAAIAVLSYDETRNDEVRAELTDLGAEVLVITGDVRSESDLTDAVDRIERTWGRLDHLVISAGKNGVFAPLDELTLDEWNDTLATNLTSTFLTTKAALPLLRQDGGSIVIISSVNGTRVFNYPGAVAYSTSKGGQAIFAKMVAVELAQQGIRINVVCPGEVRTNIGEATHARDLDRIRWPVTYPKGLNVLTGRAAEPVELAQVITFLLSDDARLITGSEVWVDAGLSLVLA</sequence>
<dbReference type="AlphaFoldDB" id="A0A7Y9I568"/>
<dbReference type="SUPFAM" id="SSF51735">
    <property type="entry name" value="NAD(P)-binding Rossmann-fold domains"/>
    <property type="match status" value="1"/>
</dbReference>
<dbReference type="NCBIfam" id="NF004203">
    <property type="entry name" value="PRK05653.2-4"/>
    <property type="match status" value="1"/>
</dbReference>
<reference evidence="4 5" key="1">
    <citation type="submission" date="2020-07" db="EMBL/GenBank/DDBJ databases">
        <title>Sequencing the genomes of 1000 actinobacteria strains.</title>
        <authorList>
            <person name="Klenk H.-P."/>
        </authorList>
    </citation>
    <scope>NUCLEOTIDE SEQUENCE [LARGE SCALE GENOMIC DNA]</scope>
    <source>
        <strain evidence="4 5">DSM 22083</strain>
    </source>
</reference>
<evidence type="ECO:0000313" key="4">
    <source>
        <dbReference type="EMBL" id="NYE70494.1"/>
    </source>
</evidence>
<name>A0A7Y9I568_9ACTN</name>